<organism evidence="2">
    <name type="scientific">Cydia pomonella</name>
    <name type="common">Codling moth</name>
    <dbReference type="NCBI Taxonomy" id="82600"/>
    <lineage>
        <taxon>Eukaryota</taxon>
        <taxon>Metazoa</taxon>
        <taxon>Ecdysozoa</taxon>
        <taxon>Arthropoda</taxon>
        <taxon>Hexapoda</taxon>
        <taxon>Insecta</taxon>
        <taxon>Pterygota</taxon>
        <taxon>Neoptera</taxon>
        <taxon>Endopterygota</taxon>
        <taxon>Lepidoptera</taxon>
        <taxon>Glossata</taxon>
        <taxon>Ditrysia</taxon>
        <taxon>Tortricoidea</taxon>
        <taxon>Tortricidae</taxon>
        <taxon>Olethreutinae</taxon>
        <taxon>Grapholitini</taxon>
        <taxon>Cydia</taxon>
    </lineage>
</organism>
<dbReference type="GeneID" id="133522587"/>
<evidence type="ECO:0000256" key="1">
    <source>
        <dbReference type="SAM" id="SignalP"/>
    </source>
</evidence>
<dbReference type="SMR" id="A0A290U5I1"/>
<proteinExistence type="evidence at transcript level"/>
<dbReference type="EMBL" id="KX954371">
    <property type="protein sequence ID" value="ATD12155.1"/>
    <property type="molecule type" value="mRNA"/>
</dbReference>
<evidence type="ECO:0000313" key="2">
    <source>
        <dbReference type="EMBL" id="ATD12155.1"/>
    </source>
</evidence>
<protein>
    <submittedName>
        <fullName evidence="2">Odorant binding protein OBP14</fullName>
    </submittedName>
</protein>
<reference evidence="2" key="1">
    <citation type="submission" date="2016-10" db="EMBL/GenBank/DDBJ databases">
        <title>Identification and tissue distribution of olfactory genes in the codling moth Cydia pomonella.</title>
        <authorList>
            <person name="Huang X."/>
            <person name="Feng J."/>
        </authorList>
    </citation>
    <scope>NUCLEOTIDE SEQUENCE</scope>
</reference>
<dbReference type="Gene3D" id="1.10.238.270">
    <property type="match status" value="1"/>
</dbReference>
<feature type="signal peptide" evidence="1">
    <location>
        <begin position="1"/>
        <end position="16"/>
    </location>
</feature>
<dbReference type="AlphaFoldDB" id="A0A290U5I1"/>
<dbReference type="RefSeq" id="XP_061713919.1">
    <property type="nucleotide sequence ID" value="XM_061857935.1"/>
</dbReference>
<name>A0A290U5I1_CYDPO</name>
<feature type="chain" id="PRO_5012154541" evidence="1">
    <location>
        <begin position="17"/>
        <end position="198"/>
    </location>
</feature>
<sequence>MFKFVLLFAGIALCQADLPVTPPKTPSATPPPVKCGLTPTEIHKCLGNPKLVTRDITAQCNSKGPNECERLKCIFSKSGWMSGDAIDKAKVTAHFEQFVKDHPDWAPAVNQVKASCLAGSLPTQGVYLNCPAYDIIHCVLTVFFKNAQPSQWSTTAECTYARQFAAACPICPEDCFAAAIPYGSCNACRLLPQIPQTP</sequence>
<keyword evidence="1" id="KW-0732">Signal</keyword>
<accession>A0A290U5I1</accession>